<dbReference type="EMBL" id="JAIPUX010003283">
    <property type="protein sequence ID" value="KAH0623143.1"/>
    <property type="molecule type" value="Genomic_DNA"/>
</dbReference>
<feature type="non-terminal residue" evidence="2">
    <location>
        <position position="85"/>
    </location>
</feature>
<name>A0ABQ7T0R7_PHRPL</name>
<sequence length="85" mass="9658">MKPLVACFLIAGFVFIGVQESVSMKECLFEKLDHEDSTFCRGGLKVLYPELGDVGCTYIPACNFYRKRISKEWSSPVVRYPKADE</sequence>
<dbReference type="Proteomes" id="UP000826234">
    <property type="component" value="Unassembled WGS sequence"/>
</dbReference>
<comment type="caution">
    <text evidence="2">The sequence shown here is derived from an EMBL/GenBank/DDBJ whole genome shotgun (WGS) entry which is preliminary data.</text>
</comment>
<feature type="signal peptide" evidence="1">
    <location>
        <begin position="1"/>
        <end position="23"/>
    </location>
</feature>
<gene>
    <name evidence="2" type="ORF">JD844_031141</name>
</gene>
<accession>A0ABQ7T0R7</accession>
<evidence type="ECO:0000256" key="1">
    <source>
        <dbReference type="SAM" id="SignalP"/>
    </source>
</evidence>
<protein>
    <submittedName>
        <fullName evidence="2">Uncharacterized protein</fullName>
    </submittedName>
</protein>
<proteinExistence type="predicted"/>
<reference evidence="2 3" key="1">
    <citation type="journal article" date="2022" name="Gigascience">
        <title>A chromosome-level genome assembly and annotation of the desert horned lizard, Phrynosoma platyrhinos, provides insight into chromosomal rearrangements among reptiles.</title>
        <authorList>
            <person name="Koochekian N."/>
            <person name="Ascanio A."/>
            <person name="Farleigh K."/>
            <person name="Card D.C."/>
            <person name="Schield D.R."/>
            <person name="Castoe T.A."/>
            <person name="Jezkova T."/>
        </authorList>
    </citation>
    <scope>NUCLEOTIDE SEQUENCE [LARGE SCALE GENOMIC DNA]</scope>
    <source>
        <strain evidence="2">NK-2021</strain>
    </source>
</reference>
<evidence type="ECO:0000313" key="2">
    <source>
        <dbReference type="EMBL" id="KAH0623143.1"/>
    </source>
</evidence>
<keyword evidence="3" id="KW-1185">Reference proteome</keyword>
<organism evidence="2 3">
    <name type="scientific">Phrynosoma platyrhinos</name>
    <name type="common">Desert horned lizard</name>
    <dbReference type="NCBI Taxonomy" id="52577"/>
    <lineage>
        <taxon>Eukaryota</taxon>
        <taxon>Metazoa</taxon>
        <taxon>Chordata</taxon>
        <taxon>Craniata</taxon>
        <taxon>Vertebrata</taxon>
        <taxon>Euteleostomi</taxon>
        <taxon>Lepidosauria</taxon>
        <taxon>Squamata</taxon>
        <taxon>Bifurcata</taxon>
        <taxon>Unidentata</taxon>
        <taxon>Episquamata</taxon>
        <taxon>Toxicofera</taxon>
        <taxon>Iguania</taxon>
        <taxon>Phrynosomatidae</taxon>
        <taxon>Phrynosomatinae</taxon>
        <taxon>Phrynosoma</taxon>
    </lineage>
</organism>
<evidence type="ECO:0000313" key="3">
    <source>
        <dbReference type="Proteomes" id="UP000826234"/>
    </source>
</evidence>
<feature type="chain" id="PRO_5047440634" evidence="1">
    <location>
        <begin position="24"/>
        <end position="85"/>
    </location>
</feature>
<keyword evidence="1" id="KW-0732">Signal</keyword>